<dbReference type="Pfam" id="PF04195">
    <property type="entry name" value="Transposase_28"/>
    <property type="match status" value="1"/>
</dbReference>
<sequence length="1031" mass="116689">MTSLAVDSASDVRGDHWFSVSGTGSVLDFGVKTNCNGVPFPRRLLSCHVVFQACRYLHSVCVFRCDVRIDVRHQLGMCYINLPPDAGVLLAFDVRHRVFCCFLGFRWAGSVASPWAFEGMSGSEPGEMAPKSSKAVVLPKFDMHVYTSELTSSELKSVIEEYSIPMNLHPRLPPLGMTIDRLPSWHIGLYIKQLEQGGLRVPFSSFFLAVVKHFGVHVSQLVPMGVNRVTIFEIRCMILDVRPTVSLFRVFYKLCKQGHWFYFENKTGRGTRKCFKEVTTSLKGWKKKFFLIDRRAIPDAMPWRHGDTDLHDDFRSSFDQDDVDRLSEFLVPLRLPPRHLLYMCGLTTVCRHPELSYNIKDQDKNVISIDIFLKLPTWTGTIVSKGDPIPEDQHPKPRVTLPLLEGSKIPELTAFQKSVEKPNAKIAAAREKKEKQSLARDEAKRAGVEKTGGLRKKRKATPEAVKGPAIVIAPEASKVIPLVENVVVNLSDTRASTPPAEIRQHSSLREQHDTHASPVINVHSPQSSHHGNEEAFMGNKYVPDWELRNDLRVCTFRACKELISHLATPAEEEAGLLKANQDNEEMTKKLTLLDNAHSECPSQEKELLDIVKEMERERDEWRATALDSPGGSEEASCFFPQYEWRATALGQVEQILHLEKDLEPKTQQLVTAKERVKMLEREKLALSAQLAQSDADRKNVVKEFIPAVVKRLHTSVEYRRNLAALVQLCFTAGWLGGLALGRTEEEVARFLSETQDLDIEGSKSWEERHQALFTTSYPYVQKVANSCDLPMGELWSVYPDAPPLEGAASGVAMEGTTQQPPLSNPEVILDVRDIEDILDVASKSQTKMKEKMNDPIAVAKKQNCWSINYNQINDLYDDFVPQKELSAEQKYFSSSFISADKTSNATPTIPTSMPKQVKPIVKELHVFFEAFKNRFQSDIKEMKDVFDSAESDLCEIKKQNEFLEDQLLEATIKHEVEISVFKGHECVDNSLHAEIEQIQRNSIEIQEGMQARIKVLEKDIQRCQKQSVDFE</sequence>
<reference evidence="4" key="2">
    <citation type="submission" date="2022-01" db="EMBL/GenBank/DDBJ databases">
        <authorList>
            <person name="Yamashiro T."/>
            <person name="Shiraishi A."/>
            <person name="Satake H."/>
            <person name="Nakayama K."/>
        </authorList>
    </citation>
    <scope>NUCLEOTIDE SEQUENCE</scope>
</reference>
<evidence type="ECO:0000313" key="5">
    <source>
        <dbReference type="Proteomes" id="UP001151760"/>
    </source>
</evidence>
<feature type="coiled-coil region" evidence="1">
    <location>
        <begin position="669"/>
        <end position="696"/>
    </location>
</feature>
<dbReference type="PANTHER" id="PTHR31099:SF41">
    <property type="entry name" value="TRANSPOSASE (PUTATIVE), GYPSY TYPE-RELATED"/>
    <property type="match status" value="1"/>
</dbReference>
<dbReference type="InterPro" id="IPR007321">
    <property type="entry name" value="Transposase_28"/>
</dbReference>
<keyword evidence="1" id="KW-0175">Coiled coil</keyword>
<evidence type="ECO:0000256" key="2">
    <source>
        <dbReference type="SAM" id="MobiDB-lite"/>
    </source>
</evidence>
<name>A0ABQ5GII7_9ASTR</name>
<dbReference type="Proteomes" id="UP001151760">
    <property type="component" value="Unassembled WGS sequence"/>
</dbReference>
<evidence type="ECO:0000256" key="1">
    <source>
        <dbReference type="SAM" id="Coils"/>
    </source>
</evidence>
<keyword evidence="5" id="KW-1185">Reference proteome</keyword>
<protein>
    <recommendedName>
        <fullName evidence="3">Transposase (putative) gypsy type domain-containing protein</fullName>
    </recommendedName>
</protein>
<proteinExistence type="predicted"/>
<organism evidence="4 5">
    <name type="scientific">Tanacetum coccineum</name>
    <dbReference type="NCBI Taxonomy" id="301880"/>
    <lineage>
        <taxon>Eukaryota</taxon>
        <taxon>Viridiplantae</taxon>
        <taxon>Streptophyta</taxon>
        <taxon>Embryophyta</taxon>
        <taxon>Tracheophyta</taxon>
        <taxon>Spermatophyta</taxon>
        <taxon>Magnoliopsida</taxon>
        <taxon>eudicotyledons</taxon>
        <taxon>Gunneridae</taxon>
        <taxon>Pentapetalae</taxon>
        <taxon>asterids</taxon>
        <taxon>campanulids</taxon>
        <taxon>Asterales</taxon>
        <taxon>Asteraceae</taxon>
        <taxon>Asteroideae</taxon>
        <taxon>Anthemideae</taxon>
        <taxon>Anthemidinae</taxon>
        <taxon>Tanacetum</taxon>
    </lineage>
</organism>
<feature type="compositionally biased region" description="Basic and acidic residues" evidence="2">
    <location>
        <begin position="429"/>
        <end position="448"/>
    </location>
</feature>
<reference evidence="4" key="1">
    <citation type="journal article" date="2022" name="Int. J. Mol. Sci.">
        <title>Draft Genome of Tanacetum Coccineum: Genomic Comparison of Closely Related Tanacetum-Family Plants.</title>
        <authorList>
            <person name="Yamashiro T."/>
            <person name="Shiraishi A."/>
            <person name="Nakayama K."/>
            <person name="Satake H."/>
        </authorList>
    </citation>
    <scope>NUCLEOTIDE SEQUENCE</scope>
</reference>
<feature type="domain" description="Transposase (putative) gypsy type" evidence="3">
    <location>
        <begin position="196"/>
        <end position="255"/>
    </location>
</feature>
<comment type="caution">
    <text evidence="4">The sequence shown here is derived from an EMBL/GenBank/DDBJ whole genome shotgun (WGS) entry which is preliminary data.</text>
</comment>
<feature type="region of interest" description="Disordered" evidence="2">
    <location>
        <begin position="429"/>
        <end position="461"/>
    </location>
</feature>
<dbReference type="EMBL" id="BQNB010018521">
    <property type="protein sequence ID" value="GJT75340.1"/>
    <property type="molecule type" value="Genomic_DNA"/>
</dbReference>
<gene>
    <name evidence="4" type="ORF">Tco_1042065</name>
</gene>
<dbReference type="PANTHER" id="PTHR31099">
    <property type="entry name" value="OS06G0165300 PROTEIN"/>
    <property type="match status" value="1"/>
</dbReference>
<evidence type="ECO:0000259" key="3">
    <source>
        <dbReference type="Pfam" id="PF04195"/>
    </source>
</evidence>
<accession>A0ABQ5GII7</accession>
<evidence type="ECO:0000313" key="4">
    <source>
        <dbReference type="EMBL" id="GJT75340.1"/>
    </source>
</evidence>
<feature type="coiled-coil region" evidence="1">
    <location>
        <begin position="576"/>
        <end position="624"/>
    </location>
</feature>